<organism evidence="2 3">
    <name type="scientific">Folsomia candida</name>
    <name type="common">Springtail</name>
    <dbReference type="NCBI Taxonomy" id="158441"/>
    <lineage>
        <taxon>Eukaryota</taxon>
        <taxon>Metazoa</taxon>
        <taxon>Ecdysozoa</taxon>
        <taxon>Arthropoda</taxon>
        <taxon>Hexapoda</taxon>
        <taxon>Collembola</taxon>
        <taxon>Entomobryomorpha</taxon>
        <taxon>Isotomoidea</taxon>
        <taxon>Isotomidae</taxon>
        <taxon>Proisotominae</taxon>
        <taxon>Folsomia</taxon>
    </lineage>
</organism>
<feature type="transmembrane region" description="Helical" evidence="1">
    <location>
        <begin position="357"/>
        <end position="377"/>
    </location>
</feature>
<gene>
    <name evidence="2" type="ORF">Fcan01_10172</name>
</gene>
<feature type="transmembrane region" description="Helical" evidence="1">
    <location>
        <begin position="461"/>
        <end position="485"/>
    </location>
</feature>
<dbReference type="EMBL" id="LNIX01000005">
    <property type="protein sequence ID" value="OXA54372.1"/>
    <property type="molecule type" value="Genomic_DNA"/>
</dbReference>
<comment type="caution">
    <text evidence="2">The sequence shown here is derived from an EMBL/GenBank/DDBJ whole genome shotgun (WGS) entry which is preliminary data.</text>
</comment>
<feature type="transmembrane region" description="Helical" evidence="1">
    <location>
        <begin position="580"/>
        <end position="602"/>
    </location>
</feature>
<feature type="transmembrane region" description="Helical" evidence="1">
    <location>
        <begin position="210"/>
        <end position="231"/>
    </location>
</feature>
<feature type="transmembrane region" description="Helical" evidence="1">
    <location>
        <begin position="276"/>
        <end position="296"/>
    </location>
</feature>
<keyword evidence="1" id="KW-1133">Transmembrane helix</keyword>
<feature type="transmembrane region" description="Helical" evidence="1">
    <location>
        <begin position="614"/>
        <end position="635"/>
    </location>
</feature>
<evidence type="ECO:0000256" key="1">
    <source>
        <dbReference type="SAM" id="Phobius"/>
    </source>
</evidence>
<proteinExistence type="predicted"/>
<dbReference type="AlphaFoldDB" id="A0A226E9T0"/>
<keyword evidence="3" id="KW-1185">Reference proteome</keyword>
<reference evidence="2 3" key="1">
    <citation type="submission" date="2015-12" db="EMBL/GenBank/DDBJ databases">
        <title>The genome of Folsomia candida.</title>
        <authorList>
            <person name="Faddeeva A."/>
            <person name="Derks M.F."/>
            <person name="Anvar Y."/>
            <person name="Smit S."/>
            <person name="Van Straalen N."/>
            <person name="Roelofs D."/>
        </authorList>
    </citation>
    <scope>NUCLEOTIDE SEQUENCE [LARGE SCALE GENOMIC DNA]</scope>
    <source>
        <strain evidence="2 3">VU population</strain>
        <tissue evidence="2">Whole body</tissue>
    </source>
</reference>
<feature type="transmembrane region" description="Helical" evidence="1">
    <location>
        <begin position="506"/>
        <end position="538"/>
    </location>
</feature>
<keyword evidence="1" id="KW-0472">Membrane</keyword>
<evidence type="ECO:0000313" key="3">
    <source>
        <dbReference type="Proteomes" id="UP000198287"/>
    </source>
</evidence>
<accession>A0A226E9T0</accession>
<keyword evidence="1" id="KW-0812">Transmembrane</keyword>
<dbReference type="OrthoDB" id="4521980at2759"/>
<name>A0A226E9T0_FOLCA</name>
<sequence>MAESNPPPRYVANKSSWGVTGFEPDAFYFHRSWTGFLVYKVTAQRSDDEGMLLTHIETHRDANDGYRVSSEYRDKEAFEMALQRFVVLTEKFPRFSGCIAWNRETWQPTPKPRGEITPWYVLSFFVIFTTIVHIFMILHQIVVHEKDPNLSIATGIIFITVTLIEIFVSTVTLTFMFKKADICFVWNNLQNVRKSWSYFRIESNKKYDTVGLVLHGLIFAVITTPFITAIVPTLLDTVDPTYFLFRNANFLPSRIKLIVRILIIITSAFQQTTAGVGFVIILANIVLFLTISLRNITPLNPSRFRKVQFGKFLLKYRQLQIVNRVWNYTCYYPSSFALFLPLIVAILLGYTLIKLKAVIPIPLMFIVAALLLSEVSMTHFGMPMLLEVTVCSRSFIKAWKLCRFSGCGAEQIESCDALKVHLGGFSSVNEKSRGIVFSTCNRRLYFRKENDSSQKYDMVGWVLHGLIFAVVTVPVFATVVPIFLDNVDPTYFLLRNPNFLSFRIKLMVRILIIITTVPHLSVAGVGFLILLANVLLLVTISLRNITPLNPSHFGKVQFIKFFMQYRQLQIINRVWNDTCYLPSSLGLFLRLVVAVLLSYILIKLKSIIPIPMTFIFSAIFLGGASLVHLMIPVMVEIKDRSRDFKRTWKLCRFSACCAKQIGSCDTLRVHLGGFCSVTEKSRGIFFSMMTYYTLSLIIAL</sequence>
<feature type="transmembrane region" description="Helical" evidence="1">
    <location>
        <begin position="331"/>
        <end position="350"/>
    </location>
</feature>
<feature type="transmembrane region" description="Helical" evidence="1">
    <location>
        <begin position="150"/>
        <end position="177"/>
    </location>
</feature>
<evidence type="ECO:0000313" key="2">
    <source>
        <dbReference type="EMBL" id="OXA54372.1"/>
    </source>
</evidence>
<dbReference type="Proteomes" id="UP000198287">
    <property type="component" value="Unassembled WGS sequence"/>
</dbReference>
<feature type="transmembrane region" description="Helical" evidence="1">
    <location>
        <begin position="119"/>
        <end position="138"/>
    </location>
</feature>
<protein>
    <submittedName>
        <fullName evidence="2">Uncharacterized protein</fullName>
    </submittedName>
</protein>